<keyword evidence="4" id="KW-1185">Reference proteome</keyword>
<dbReference type="EMBL" id="VSRR010048228">
    <property type="protein sequence ID" value="MPC78361.1"/>
    <property type="molecule type" value="Genomic_DNA"/>
</dbReference>
<name>A0A5B7HZ54_PORTR</name>
<dbReference type="PANTHER" id="PTHR10758:SF1">
    <property type="entry name" value="COP9 SIGNALOSOME COMPLEX SUBUNIT 3"/>
    <property type="match status" value="1"/>
</dbReference>
<dbReference type="GO" id="GO:0008180">
    <property type="term" value="C:COP9 signalosome"/>
    <property type="evidence" value="ECO:0007669"/>
    <property type="project" value="TreeGrafter"/>
</dbReference>
<gene>
    <name evidence="3" type="primary">cops3</name>
    <name evidence="3" type="ORF">E2C01_072845</name>
</gene>
<evidence type="ECO:0000256" key="1">
    <source>
        <dbReference type="ARBA" id="ARBA00022490"/>
    </source>
</evidence>
<dbReference type="PANTHER" id="PTHR10758">
    <property type="entry name" value="26S PROTEASOME NON-ATPASE REGULATORY SUBUNIT 3/COP9 SIGNALOSOME COMPLEX SUBUNIT 3"/>
    <property type="match status" value="1"/>
</dbReference>
<dbReference type="OrthoDB" id="29061at2759"/>
<reference evidence="3 4" key="1">
    <citation type="submission" date="2019-05" db="EMBL/GenBank/DDBJ databases">
        <title>Another draft genome of Portunus trituberculatus and its Hox gene families provides insights of decapod evolution.</title>
        <authorList>
            <person name="Jeong J.-H."/>
            <person name="Song I."/>
            <person name="Kim S."/>
            <person name="Choi T."/>
            <person name="Kim D."/>
            <person name="Ryu S."/>
            <person name="Kim W."/>
        </authorList>
    </citation>
    <scope>NUCLEOTIDE SEQUENCE [LARGE SCALE GENOMIC DNA]</scope>
    <source>
        <tissue evidence="3">Muscle</tissue>
    </source>
</reference>
<dbReference type="InterPro" id="IPR055089">
    <property type="entry name" value="COP9_N"/>
</dbReference>
<dbReference type="InterPro" id="IPR050756">
    <property type="entry name" value="CSN3"/>
</dbReference>
<dbReference type="GO" id="GO:0006511">
    <property type="term" value="P:ubiquitin-dependent protein catabolic process"/>
    <property type="evidence" value="ECO:0007669"/>
    <property type="project" value="TreeGrafter"/>
</dbReference>
<accession>A0A5B7HZ54</accession>
<dbReference type="AlphaFoldDB" id="A0A5B7HZ54"/>
<proteinExistence type="predicted"/>
<feature type="domain" description="COP9 signalosome complex subunit 3 N-terminal helical repeats" evidence="2">
    <location>
        <begin position="1"/>
        <end position="60"/>
    </location>
</feature>
<organism evidence="3 4">
    <name type="scientific">Portunus trituberculatus</name>
    <name type="common">Swimming crab</name>
    <name type="synonym">Neptunus trituberculatus</name>
    <dbReference type="NCBI Taxonomy" id="210409"/>
    <lineage>
        <taxon>Eukaryota</taxon>
        <taxon>Metazoa</taxon>
        <taxon>Ecdysozoa</taxon>
        <taxon>Arthropoda</taxon>
        <taxon>Crustacea</taxon>
        <taxon>Multicrustacea</taxon>
        <taxon>Malacostraca</taxon>
        <taxon>Eumalacostraca</taxon>
        <taxon>Eucarida</taxon>
        <taxon>Decapoda</taxon>
        <taxon>Pleocyemata</taxon>
        <taxon>Brachyura</taxon>
        <taxon>Eubrachyura</taxon>
        <taxon>Portunoidea</taxon>
        <taxon>Portunidae</taxon>
        <taxon>Portuninae</taxon>
        <taxon>Portunus</taxon>
    </lineage>
</organism>
<protein>
    <submittedName>
        <fullName evidence="3">COP9 signalosome complex subunit 3</fullName>
    </submittedName>
</protein>
<keyword evidence="1" id="KW-0963">Cytoplasm</keyword>
<sequence>MIYTAIKNYERAQYFFRVCITTPALAVSHIMLEAFKKYILVSLILEGKIGKIPKYASLVVTRFIKPLSQAYWDLGTAFTTNCPDKVCAVISKNQETFTG</sequence>
<dbReference type="Proteomes" id="UP000324222">
    <property type="component" value="Unassembled WGS sequence"/>
</dbReference>
<evidence type="ECO:0000313" key="3">
    <source>
        <dbReference type="EMBL" id="MPC78361.1"/>
    </source>
</evidence>
<evidence type="ECO:0000259" key="2">
    <source>
        <dbReference type="Pfam" id="PF22788"/>
    </source>
</evidence>
<comment type="caution">
    <text evidence="3">The sequence shown here is derived from an EMBL/GenBank/DDBJ whole genome shotgun (WGS) entry which is preliminary data.</text>
</comment>
<evidence type="ECO:0000313" key="4">
    <source>
        <dbReference type="Proteomes" id="UP000324222"/>
    </source>
</evidence>
<dbReference type="Pfam" id="PF22788">
    <property type="entry name" value="COP9_hel_rpt"/>
    <property type="match status" value="1"/>
</dbReference>